<dbReference type="PANTHER" id="PTHR30118">
    <property type="entry name" value="HTH-TYPE TRANSCRIPTIONAL REGULATOR LEUO-RELATED"/>
    <property type="match status" value="1"/>
</dbReference>
<feature type="domain" description="HTH lysR-type" evidence="5">
    <location>
        <begin position="7"/>
        <end position="64"/>
    </location>
</feature>
<keyword evidence="3" id="KW-0238">DNA-binding</keyword>
<evidence type="ECO:0000313" key="6">
    <source>
        <dbReference type="EMBL" id="AKU95592.1"/>
    </source>
</evidence>
<dbReference type="PRINTS" id="PR00039">
    <property type="entry name" value="HTHLYSR"/>
</dbReference>
<evidence type="ECO:0000256" key="1">
    <source>
        <dbReference type="ARBA" id="ARBA00009437"/>
    </source>
</evidence>
<dbReference type="AlphaFoldDB" id="A0A0K1PPZ4"/>
<dbReference type="STRING" id="1391654.AKJ09_02256"/>
<protein>
    <submittedName>
        <fullName evidence="6">Transcriptional regulator, LysR family</fullName>
    </submittedName>
</protein>
<dbReference type="Pfam" id="PF00126">
    <property type="entry name" value="HTH_1"/>
    <property type="match status" value="1"/>
</dbReference>
<dbReference type="Proteomes" id="UP000064967">
    <property type="component" value="Chromosome"/>
</dbReference>
<dbReference type="InterPro" id="IPR005119">
    <property type="entry name" value="LysR_subst-bd"/>
</dbReference>
<dbReference type="KEGG" id="llu:AKJ09_02256"/>
<dbReference type="CDD" id="cd08417">
    <property type="entry name" value="PBP2_Nitroaromatics_like"/>
    <property type="match status" value="1"/>
</dbReference>
<dbReference type="InterPro" id="IPR036390">
    <property type="entry name" value="WH_DNA-bd_sf"/>
</dbReference>
<dbReference type="PATRIC" id="fig|1391654.3.peg.2276"/>
<evidence type="ECO:0000256" key="4">
    <source>
        <dbReference type="ARBA" id="ARBA00023163"/>
    </source>
</evidence>
<sequence length="311" mass="33570">MVNVSGVDLNLFAVLGAVLAERSVTRAAKQLHVTPPAVSNSLARLRDILGDPLVVRSGNGLVPTPRAEELAPLLESALEQLKVILDSKRGFVATETTRVFTLAAADSNQVCDVPRVIEAFAQELPRAKLRIVSSDYLLSSGGLATGEIDAAFGVDGMPLSSGWLSRAAYDEVGALVVRRDHPRVRRRMTPELFNSLQHIDVQVALGRTGTGHDIAERMWRSLGLSREVVLSVPHFVAAAMAAARTDYVAALPRRVADTLCAILPLKIVQPTFTLPAASVTLVWHARTDADAGARYFRDLIVRAVHAPRRPS</sequence>
<name>A0A0K1PPZ4_9BACT</name>
<dbReference type="InterPro" id="IPR036388">
    <property type="entry name" value="WH-like_DNA-bd_sf"/>
</dbReference>
<gene>
    <name evidence="6" type="ORF">AKJ09_02256</name>
</gene>
<dbReference type="Gene3D" id="1.10.10.10">
    <property type="entry name" value="Winged helix-like DNA-binding domain superfamily/Winged helix DNA-binding domain"/>
    <property type="match status" value="1"/>
</dbReference>
<dbReference type="InterPro" id="IPR037402">
    <property type="entry name" value="YidZ_PBP2"/>
</dbReference>
<dbReference type="SUPFAM" id="SSF46785">
    <property type="entry name" value="Winged helix' DNA-binding domain"/>
    <property type="match status" value="1"/>
</dbReference>
<evidence type="ECO:0000256" key="3">
    <source>
        <dbReference type="ARBA" id="ARBA00023125"/>
    </source>
</evidence>
<keyword evidence="2" id="KW-0805">Transcription regulation</keyword>
<dbReference type="Gene3D" id="3.40.190.10">
    <property type="entry name" value="Periplasmic binding protein-like II"/>
    <property type="match status" value="2"/>
</dbReference>
<comment type="similarity">
    <text evidence="1">Belongs to the LysR transcriptional regulatory family.</text>
</comment>
<proteinExistence type="inferred from homology"/>
<keyword evidence="7" id="KW-1185">Reference proteome</keyword>
<dbReference type="GO" id="GO:0003700">
    <property type="term" value="F:DNA-binding transcription factor activity"/>
    <property type="evidence" value="ECO:0007669"/>
    <property type="project" value="InterPro"/>
</dbReference>
<organism evidence="6 7">
    <name type="scientific">Labilithrix luteola</name>
    <dbReference type="NCBI Taxonomy" id="1391654"/>
    <lineage>
        <taxon>Bacteria</taxon>
        <taxon>Pseudomonadati</taxon>
        <taxon>Myxococcota</taxon>
        <taxon>Polyangia</taxon>
        <taxon>Polyangiales</taxon>
        <taxon>Labilitrichaceae</taxon>
        <taxon>Labilithrix</taxon>
    </lineage>
</organism>
<dbReference type="Pfam" id="PF03466">
    <property type="entry name" value="LysR_substrate"/>
    <property type="match status" value="1"/>
</dbReference>
<evidence type="ECO:0000313" key="7">
    <source>
        <dbReference type="Proteomes" id="UP000064967"/>
    </source>
</evidence>
<accession>A0A0K1PPZ4</accession>
<dbReference type="InterPro" id="IPR000847">
    <property type="entry name" value="LysR_HTH_N"/>
</dbReference>
<dbReference type="PANTHER" id="PTHR30118:SF15">
    <property type="entry name" value="TRANSCRIPTIONAL REGULATORY PROTEIN"/>
    <property type="match status" value="1"/>
</dbReference>
<keyword evidence="4" id="KW-0804">Transcription</keyword>
<dbReference type="RefSeq" id="WP_240488430.1">
    <property type="nucleotide sequence ID" value="NZ_CP012333.1"/>
</dbReference>
<evidence type="ECO:0000259" key="5">
    <source>
        <dbReference type="PROSITE" id="PS50931"/>
    </source>
</evidence>
<dbReference type="PROSITE" id="PS50931">
    <property type="entry name" value="HTH_LYSR"/>
    <property type="match status" value="1"/>
</dbReference>
<reference evidence="6 7" key="1">
    <citation type="submission" date="2015-08" db="EMBL/GenBank/DDBJ databases">
        <authorList>
            <person name="Babu N.S."/>
            <person name="Beckwith C.J."/>
            <person name="Beseler K.G."/>
            <person name="Brison A."/>
            <person name="Carone J.V."/>
            <person name="Caskin T.P."/>
            <person name="Diamond M."/>
            <person name="Durham M.E."/>
            <person name="Foxe J.M."/>
            <person name="Go M."/>
            <person name="Henderson B.A."/>
            <person name="Jones I.B."/>
            <person name="McGettigan J.A."/>
            <person name="Micheletti S.J."/>
            <person name="Nasrallah M.E."/>
            <person name="Ortiz D."/>
            <person name="Piller C.R."/>
            <person name="Privatt S.R."/>
            <person name="Schneider S.L."/>
            <person name="Sharp S."/>
            <person name="Smith T.C."/>
            <person name="Stanton J.D."/>
            <person name="Ullery H.E."/>
            <person name="Wilson R.J."/>
            <person name="Serrano M.G."/>
            <person name="Buck G."/>
            <person name="Lee V."/>
            <person name="Wang Y."/>
            <person name="Carvalho R."/>
            <person name="Voegtly L."/>
            <person name="Shi R."/>
            <person name="Duckworth R."/>
            <person name="Johnson A."/>
            <person name="Loviza R."/>
            <person name="Walstead R."/>
            <person name="Shah Z."/>
            <person name="Kiflezghi M."/>
            <person name="Wade K."/>
            <person name="Ball S.L."/>
            <person name="Bradley K.W."/>
            <person name="Asai D.J."/>
            <person name="Bowman C.A."/>
            <person name="Russell D.A."/>
            <person name="Pope W.H."/>
            <person name="Jacobs-Sera D."/>
            <person name="Hendrix R.W."/>
            <person name="Hatfull G.F."/>
        </authorList>
    </citation>
    <scope>NUCLEOTIDE SEQUENCE [LARGE SCALE GENOMIC DNA]</scope>
    <source>
        <strain evidence="6 7">DSM 27648</strain>
    </source>
</reference>
<evidence type="ECO:0000256" key="2">
    <source>
        <dbReference type="ARBA" id="ARBA00023015"/>
    </source>
</evidence>
<dbReference type="SUPFAM" id="SSF53850">
    <property type="entry name" value="Periplasmic binding protein-like II"/>
    <property type="match status" value="1"/>
</dbReference>
<dbReference type="InterPro" id="IPR050389">
    <property type="entry name" value="LysR-type_TF"/>
</dbReference>
<dbReference type="EMBL" id="CP012333">
    <property type="protein sequence ID" value="AKU95592.1"/>
    <property type="molecule type" value="Genomic_DNA"/>
</dbReference>
<dbReference type="GO" id="GO:0003677">
    <property type="term" value="F:DNA binding"/>
    <property type="evidence" value="ECO:0007669"/>
    <property type="project" value="UniProtKB-KW"/>
</dbReference>